<comment type="caution">
    <text evidence="1">The sequence shown here is derived from an EMBL/GenBank/DDBJ whole genome shotgun (WGS) entry which is preliminary data.</text>
</comment>
<evidence type="ECO:0000313" key="1">
    <source>
        <dbReference type="EMBL" id="OEE63918.1"/>
    </source>
</evidence>
<dbReference type="EMBL" id="AJWN02000013">
    <property type="protein sequence ID" value="OEE63918.1"/>
    <property type="molecule type" value="Genomic_DNA"/>
</dbReference>
<protein>
    <submittedName>
        <fullName evidence="1">Uncharacterized protein</fullName>
    </submittedName>
</protein>
<organism evidence="1 2">
    <name type="scientific">Enterovibrio norvegicus FF-454</name>
    <dbReference type="NCBI Taxonomy" id="1185651"/>
    <lineage>
        <taxon>Bacteria</taxon>
        <taxon>Pseudomonadati</taxon>
        <taxon>Pseudomonadota</taxon>
        <taxon>Gammaproteobacteria</taxon>
        <taxon>Vibrionales</taxon>
        <taxon>Vibrionaceae</taxon>
        <taxon>Enterovibrio</taxon>
    </lineage>
</organism>
<dbReference type="Proteomes" id="UP000095039">
    <property type="component" value="Unassembled WGS sequence"/>
</dbReference>
<dbReference type="RefSeq" id="WP_016962269.1">
    <property type="nucleotide sequence ID" value="NZ_AJWN02000013.1"/>
</dbReference>
<sequence length="61" mass="6689">MSEVKLPFGANVLFVSGTASLYQLPTKIEVVVGKHLDKGQILNVENDTIIAFQDDNGRPFI</sequence>
<dbReference type="AlphaFoldDB" id="A0A1E5CEG4"/>
<proteinExistence type="predicted"/>
<accession>A0A1E5CEG4</accession>
<keyword evidence="2" id="KW-1185">Reference proteome</keyword>
<reference evidence="1 2" key="1">
    <citation type="journal article" date="2012" name="Science">
        <title>Ecological populations of bacteria act as socially cohesive units of antibiotic production and resistance.</title>
        <authorList>
            <person name="Cordero O.X."/>
            <person name="Wildschutte H."/>
            <person name="Kirkup B."/>
            <person name="Proehl S."/>
            <person name="Ngo L."/>
            <person name="Hussain F."/>
            <person name="Le Roux F."/>
            <person name="Mincer T."/>
            <person name="Polz M.F."/>
        </authorList>
    </citation>
    <scope>NUCLEOTIDE SEQUENCE [LARGE SCALE GENOMIC DNA]</scope>
    <source>
        <strain evidence="1 2">FF-454</strain>
    </source>
</reference>
<gene>
    <name evidence="1" type="ORF">A1OK_18315</name>
</gene>
<evidence type="ECO:0000313" key="2">
    <source>
        <dbReference type="Proteomes" id="UP000095039"/>
    </source>
</evidence>
<name>A0A1E5CEG4_9GAMM</name>